<dbReference type="Gene3D" id="3.40.50.2300">
    <property type="match status" value="1"/>
</dbReference>
<evidence type="ECO:0000256" key="6">
    <source>
        <dbReference type="PROSITE-ProRule" id="PRU00169"/>
    </source>
</evidence>
<dbReference type="EMBL" id="CP014476">
    <property type="protein sequence ID" value="AMK77441.1"/>
    <property type="molecule type" value="Genomic_DNA"/>
</dbReference>
<dbReference type="Pfam" id="PF00072">
    <property type="entry name" value="Response_reg"/>
    <property type="match status" value="1"/>
</dbReference>
<dbReference type="SMART" id="SM00448">
    <property type="entry name" value="REC"/>
    <property type="match status" value="1"/>
</dbReference>
<dbReference type="GO" id="GO:0006355">
    <property type="term" value="P:regulation of DNA-templated transcription"/>
    <property type="evidence" value="ECO:0007669"/>
    <property type="project" value="TreeGrafter"/>
</dbReference>
<keyword evidence="5" id="KW-0804">Transcription</keyword>
<dbReference type="PROSITE" id="PS50110">
    <property type="entry name" value="RESPONSE_REGULATORY"/>
    <property type="match status" value="1"/>
</dbReference>
<feature type="modified residue" description="4-aspartylphosphate" evidence="6">
    <location>
        <position position="51"/>
    </location>
</feature>
<evidence type="ECO:0000256" key="5">
    <source>
        <dbReference type="ARBA" id="ARBA00023163"/>
    </source>
</evidence>
<evidence type="ECO:0000256" key="4">
    <source>
        <dbReference type="ARBA" id="ARBA00023125"/>
    </source>
</evidence>
<keyword evidence="4" id="KW-0238">DNA-binding</keyword>
<reference evidence="8 9" key="1">
    <citation type="journal article" date="2015" name="Environ. Microbiol.">
        <title>Methane oxidation coupled to nitrate reduction under hypoxia by the Gammaproteobacterium Methylomonas denitrificans, sp. nov. type strain FJG1.</title>
        <authorList>
            <person name="Kits K.D."/>
            <person name="Klotz M.G."/>
            <person name="Stein L.Y."/>
        </authorList>
    </citation>
    <scope>NUCLEOTIDE SEQUENCE [LARGE SCALE GENOMIC DNA]</scope>
    <source>
        <strain evidence="8 9">FJG1</strain>
    </source>
</reference>
<dbReference type="KEGG" id="mdn:JT25_013285"/>
<dbReference type="PANTHER" id="PTHR48111:SF1">
    <property type="entry name" value="TWO-COMPONENT RESPONSE REGULATOR ORR33"/>
    <property type="match status" value="1"/>
</dbReference>
<organism evidence="8 9">
    <name type="scientific">Methylomonas denitrificans</name>
    <dbReference type="NCBI Taxonomy" id="1538553"/>
    <lineage>
        <taxon>Bacteria</taxon>
        <taxon>Pseudomonadati</taxon>
        <taxon>Pseudomonadota</taxon>
        <taxon>Gammaproteobacteria</taxon>
        <taxon>Methylococcales</taxon>
        <taxon>Methylococcaceae</taxon>
        <taxon>Methylomonas</taxon>
    </lineage>
</organism>
<dbReference type="PANTHER" id="PTHR48111">
    <property type="entry name" value="REGULATOR OF RPOS"/>
    <property type="match status" value="1"/>
</dbReference>
<dbReference type="GO" id="GO:0005829">
    <property type="term" value="C:cytosol"/>
    <property type="evidence" value="ECO:0007669"/>
    <property type="project" value="TreeGrafter"/>
</dbReference>
<dbReference type="GO" id="GO:0032993">
    <property type="term" value="C:protein-DNA complex"/>
    <property type="evidence" value="ECO:0007669"/>
    <property type="project" value="TreeGrafter"/>
</dbReference>
<evidence type="ECO:0000256" key="3">
    <source>
        <dbReference type="ARBA" id="ARBA00023015"/>
    </source>
</evidence>
<gene>
    <name evidence="8" type="ORF">JT25_013285</name>
</gene>
<keyword evidence="1 6" id="KW-0597">Phosphoprotein</keyword>
<evidence type="ECO:0000313" key="8">
    <source>
        <dbReference type="EMBL" id="AMK77441.1"/>
    </source>
</evidence>
<dbReference type="GO" id="GO:0000976">
    <property type="term" value="F:transcription cis-regulatory region binding"/>
    <property type="evidence" value="ECO:0007669"/>
    <property type="project" value="TreeGrafter"/>
</dbReference>
<protein>
    <recommendedName>
        <fullName evidence="7">Response regulatory domain-containing protein</fullName>
    </recommendedName>
</protein>
<dbReference type="InterPro" id="IPR039420">
    <property type="entry name" value="WalR-like"/>
</dbReference>
<dbReference type="OrthoDB" id="9800897at2"/>
<evidence type="ECO:0000313" key="9">
    <source>
        <dbReference type="Proteomes" id="UP000030512"/>
    </source>
</evidence>
<accession>A0A126T5S4</accession>
<feature type="domain" description="Response regulatory" evidence="7">
    <location>
        <begin position="3"/>
        <end position="118"/>
    </location>
</feature>
<name>A0A126T5S4_9GAMM</name>
<dbReference type="STRING" id="1538553.JT25_013285"/>
<keyword evidence="2" id="KW-0902">Two-component regulatory system</keyword>
<evidence type="ECO:0000256" key="1">
    <source>
        <dbReference type="ARBA" id="ARBA00022553"/>
    </source>
</evidence>
<evidence type="ECO:0000259" key="7">
    <source>
        <dbReference type="PROSITE" id="PS50110"/>
    </source>
</evidence>
<keyword evidence="3" id="KW-0805">Transcription regulation</keyword>
<dbReference type="CDD" id="cd17574">
    <property type="entry name" value="REC_OmpR"/>
    <property type="match status" value="1"/>
</dbReference>
<dbReference type="SUPFAM" id="SSF52172">
    <property type="entry name" value="CheY-like"/>
    <property type="match status" value="1"/>
</dbReference>
<dbReference type="Proteomes" id="UP000030512">
    <property type="component" value="Chromosome"/>
</dbReference>
<dbReference type="GO" id="GO:0000156">
    <property type="term" value="F:phosphorelay response regulator activity"/>
    <property type="evidence" value="ECO:0007669"/>
    <property type="project" value="TreeGrafter"/>
</dbReference>
<evidence type="ECO:0000256" key="2">
    <source>
        <dbReference type="ARBA" id="ARBA00023012"/>
    </source>
</evidence>
<proteinExistence type="predicted"/>
<keyword evidence="9" id="KW-1185">Reference proteome</keyword>
<dbReference type="InterPro" id="IPR001789">
    <property type="entry name" value="Sig_transdc_resp-reg_receiver"/>
</dbReference>
<dbReference type="RefSeq" id="WP_036273081.1">
    <property type="nucleotide sequence ID" value="NZ_CP014476.1"/>
</dbReference>
<sequence>MHKILVVDDDKITHAFIRRELAFKYDLVATFSGEQVLAELEQNQPDIILLDVEMPGLNGYEVCERVRANPKTTDIPIIFLSGRSELRDRMQGFEAGADDYIVKPFHPEDLTAKLNILIQYRQRRQELSLQVEEARKTAFIAISSSSDLGQAINFIEKTHVLSDFDQLAKAFFAVTRSMDLKCTMMIKSRESNLFYSSSHNSVSPMESELIAALAAEKRFFDFDCRTQINYPNISLLIKNMPLGDMERYGRIKDFFPAMLSTADIKIEQIQSQLAVAQQMNETRDAFAVVAGLLETIKSGLESNQKQSIRIMRNMLMELDKNLPRMALDEDQEQYILDRVDRAIEDAHQAISANEKINESFQAVLENLQDLLFKQQQLQALLLTPVVDEAQNDDDGYQMDIELF</sequence>
<dbReference type="AlphaFoldDB" id="A0A126T5S4"/>
<dbReference type="InterPro" id="IPR011006">
    <property type="entry name" value="CheY-like_superfamily"/>
</dbReference>